<dbReference type="Pfam" id="PF09424">
    <property type="entry name" value="YqeY"/>
    <property type="match status" value="1"/>
</dbReference>
<dbReference type="InterPro" id="IPR042184">
    <property type="entry name" value="YqeY/Aim41_N"/>
</dbReference>
<dbReference type="EMBL" id="JAZHOF010000004">
    <property type="protein sequence ID" value="MEJ8572118.1"/>
    <property type="molecule type" value="Genomic_DNA"/>
</dbReference>
<dbReference type="SUPFAM" id="SSF89095">
    <property type="entry name" value="GatB/YqeY motif"/>
    <property type="match status" value="1"/>
</dbReference>
<reference evidence="1 2" key="1">
    <citation type="submission" date="2024-02" db="EMBL/GenBank/DDBJ databases">
        <title>Genome analysis and characterization of Microbaculum marinisediminis sp. nov., isolated from marine sediment.</title>
        <authorList>
            <person name="Du Z.-J."/>
            <person name="Ye Y.-Q."/>
            <person name="Zhang Z.-R."/>
            <person name="Yuan S.-M."/>
            <person name="Zhang X.-Y."/>
        </authorList>
    </citation>
    <scope>NUCLEOTIDE SEQUENCE [LARGE SCALE GENOMIC DNA]</scope>
    <source>
        <strain evidence="1 2">SDUM1044001</strain>
    </source>
</reference>
<dbReference type="PANTHER" id="PTHR28055:SF1">
    <property type="entry name" value="ALTERED INHERITANCE OF MITOCHONDRIA PROTEIN 41, MITOCHONDRIAL"/>
    <property type="match status" value="1"/>
</dbReference>
<name>A0AAW9RVT1_9HYPH</name>
<evidence type="ECO:0000313" key="2">
    <source>
        <dbReference type="Proteomes" id="UP001378188"/>
    </source>
</evidence>
<dbReference type="PANTHER" id="PTHR28055">
    <property type="entry name" value="ALTERED INHERITANCE OF MITOCHONDRIA PROTEIN 41, MITOCHONDRIAL"/>
    <property type="match status" value="1"/>
</dbReference>
<dbReference type="AlphaFoldDB" id="A0AAW9RVT1"/>
<sequence>MLRDQINEALKVAMKDKDKRRMATLRLINAAVKDRDIAARTGGKDSVGDDDIRQLLSKMIRQREESAVVYAEAGRTELAEQEREEIEIIKDFLPRQMSADEVRGACEEVVKEIGAHGLRDMGKCMATLKERYPGRIDFGQASTVVKGMLN</sequence>
<organism evidence="1 2">
    <name type="scientific">Microbaculum marinum</name>
    <dbReference type="NCBI Taxonomy" id="1764581"/>
    <lineage>
        <taxon>Bacteria</taxon>
        <taxon>Pseudomonadati</taxon>
        <taxon>Pseudomonadota</taxon>
        <taxon>Alphaproteobacteria</taxon>
        <taxon>Hyphomicrobiales</taxon>
        <taxon>Tepidamorphaceae</taxon>
        <taxon>Microbaculum</taxon>
    </lineage>
</organism>
<dbReference type="Proteomes" id="UP001378188">
    <property type="component" value="Unassembled WGS sequence"/>
</dbReference>
<dbReference type="Gene3D" id="1.10.1510.10">
    <property type="entry name" value="Uncharacterised protein YqeY/AIM41 PF09424, N-terminal domain"/>
    <property type="match status" value="1"/>
</dbReference>
<protein>
    <submittedName>
        <fullName evidence="1">GatB/YqeY domain-containing protein</fullName>
    </submittedName>
</protein>
<gene>
    <name evidence="1" type="ORF">V3328_11580</name>
</gene>
<dbReference type="RefSeq" id="WP_340329815.1">
    <property type="nucleotide sequence ID" value="NZ_JAZHOF010000004.1"/>
</dbReference>
<evidence type="ECO:0000313" key="1">
    <source>
        <dbReference type="EMBL" id="MEJ8572118.1"/>
    </source>
</evidence>
<dbReference type="GO" id="GO:0016884">
    <property type="term" value="F:carbon-nitrogen ligase activity, with glutamine as amido-N-donor"/>
    <property type="evidence" value="ECO:0007669"/>
    <property type="project" value="InterPro"/>
</dbReference>
<dbReference type="InterPro" id="IPR023168">
    <property type="entry name" value="GatB_Yqey_C_2"/>
</dbReference>
<keyword evidence="2" id="KW-1185">Reference proteome</keyword>
<proteinExistence type="predicted"/>
<comment type="caution">
    <text evidence="1">The sequence shown here is derived from an EMBL/GenBank/DDBJ whole genome shotgun (WGS) entry which is preliminary data.</text>
</comment>
<dbReference type="Gene3D" id="1.10.10.410">
    <property type="match status" value="1"/>
</dbReference>
<dbReference type="InterPro" id="IPR019004">
    <property type="entry name" value="YqeY/Aim41"/>
</dbReference>
<accession>A0AAW9RVT1</accession>
<dbReference type="InterPro" id="IPR003789">
    <property type="entry name" value="Asn/Gln_tRNA_amidoTrase-B-like"/>
</dbReference>